<evidence type="ECO:0000313" key="2">
    <source>
        <dbReference type="EMBL" id="KAH7137247.1"/>
    </source>
</evidence>
<feature type="region of interest" description="Disordered" evidence="1">
    <location>
        <begin position="224"/>
        <end position="256"/>
    </location>
</feature>
<sequence>MDEPRIFLAHPKHLATSPVLRMTHRYTYGAPRPPNCTYGPEQCSTESWGSAAQVEATKLRTTGKSRRRGPLLKWTDIRKECSTRPEVSSDEAYHGFHDGKVLFAGVGCCRLRVHPRLLVPAAARFVVFDWRVMSDSLRVQVRLEAKLSKTIDHLAEETSVMAWTQGPRDSRIYTICSAFGTGYFSRYSPCFERIEAIVVVVGVWLVDAEIELARTDQLQSSRGIENCAKQQTEPNRLKPARRNKQTQDSIHQWPVT</sequence>
<comment type="caution">
    <text evidence="2">The sequence shown here is derived from an EMBL/GenBank/DDBJ whole genome shotgun (WGS) entry which is preliminary data.</text>
</comment>
<dbReference type="AlphaFoldDB" id="A0A9P9EHK6"/>
<feature type="compositionally biased region" description="Polar residues" evidence="1">
    <location>
        <begin position="246"/>
        <end position="256"/>
    </location>
</feature>
<organism evidence="2 3">
    <name type="scientific">Dactylonectria estremocensis</name>
    <dbReference type="NCBI Taxonomy" id="1079267"/>
    <lineage>
        <taxon>Eukaryota</taxon>
        <taxon>Fungi</taxon>
        <taxon>Dikarya</taxon>
        <taxon>Ascomycota</taxon>
        <taxon>Pezizomycotina</taxon>
        <taxon>Sordariomycetes</taxon>
        <taxon>Hypocreomycetidae</taxon>
        <taxon>Hypocreales</taxon>
        <taxon>Nectriaceae</taxon>
        <taxon>Dactylonectria</taxon>
    </lineage>
</organism>
<proteinExistence type="predicted"/>
<evidence type="ECO:0000313" key="3">
    <source>
        <dbReference type="Proteomes" id="UP000717696"/>
    </source>
</evidence>
<accession>A0A9P9EHK6</accession>
<dbReference type="Proteomes" id="UP000717696">
    <property type="component" value="Unassembled WGS sequence"/>
</dbReference>
<feature type="compositionally biased region" description="Polar residues" evidence="1">
    <location>
        <begin position="224"/>
        <end position="234"/>
    </location>
</feature>
<keyword evidence="3" id="KW-1185">Reference proteome</keyword>
<reference evidence="2" key="1">
    <citation type="journal article" date="2021" name="Nat. Commun.">
        <title>Genetic determinants of endophytism in the Arabidopsis root mycobiome.</title>
        <authorList>
            <person name="Mesny F."/>
            <person name="Miyauchi S."/>
            <person name="Thiergart T."/>
            <person name="Pickel B."/>
            <person name="Atanasova L."/>
            <person name="Karlsson M."/>
            <person name="Huettel B."/>
            <person name="Barry K.W."/>
            <person name="Haridas S."/>
            <person name="Chen C."/>
            <person name="Bauer D."/>
            <person name="Andreopoulos W."/>
            <person name="Pangilinan J."/>
            <person name="LaButti K."/>
            <person name="Riley R."/>
            <person name="Lipzen A."/>
            <person name="Clum A."/>
            <person name="Drula E."/>
            <person name="Henrissat B."/>
            <person name="Kohler A."/>
            <person name="Grigoriev I.V."/>
            <person name="Martin F.M."/>
            <person name="Hacquard S."/>
        </authorList>
    </citation>
    <scope>NUCLEOTIDE SEQUENCE</scope>
    <source>
        <strain evidence="2">MPI-CAGE-AT-0021</strain>
    </source>
</reference>
<name>A0A9P9EHK6_9HYPO</name>
<dbReference type="EMBL" id="JAGMUU010000015">
    <property type="protein sequence ID" value="KAH7137247.1"/>
    <property type="molecule type" value="Genomic_DNA"/>
</dbReference>
<evidence type="ECO:0000256" key="1">
    <source>
        <dbReference type="SAM" id="MobiDB-lite"/>
    </source>
</evidence>
<gene>
    <name evidence="2" type="ORF">B0J13DRAFT_639578</name>
</gene>
<protein>
    <submittedName>
        <fullName evidence="2">Uncharacterized protein</fullName>
    </submittedName>
</protein>